<name>A0A9X9LPY3_GULGU</name>
<proteinExistence type="predicted"/>
<evidence type="ECO:0000313" key="2">
    <source>
        <dbReference type="EMBL" id="VCW78671.1"/>
    </source>
</evidence>
<accession>A0A9X9LPY3</accession>
<feature type="region of interest" description="Disordered" evidence="1">
    <location>
        <begin position="1"/>
        <end position="53"/>
    </location>
</feature>
<evidence type="ECO:0000256" key="1">
    <source>
        <dbReference type="SAM" id="MobiDB-lite"/>
    </source>
</evidence>
<protein>
    <submittedName>
        <fullName evidence="2">Uncharacterized protein</fullName>
    </submittedName>
</protein>
<feature type="compositionally biased region" description="Basic and acidic residues" evidence="1">
    <location>
        <begin position="1"/>
        <end position="12"/>
    </location>
</feature>
<organism evidence="2 3">
    <name type="scientific">Gulo gulo</name>
    <name type="common">Wolverine</name>
    <name type="synonym">Gluton</name>
    <dbReference type="NCBI Taxonomy" id="48420"/>
    <lineage>
        <taxon>Eukaryota</taxon>
        <taxon>Metazoa</taxon>
        <taxon>Chordata</taxon>
        <taxon>Craniata</taxon>
        <taxon>Vertebrata</taxon>
        <taxon>Euteleostomi</taxon>
        <taxon>Mammalia</taxon>
        <taxon>Eutheria</taxon>
        <taxon>Laurasiatheria</taxon>
        <taxon>Carnivora</taxon>
        <taxon>Caniformia</taxon>
        <taxon>Musteloidea</taxon>
        <taxon>Mustelidae</taxon>
        <taxon>Guloninae</taxon>
        <taxon>Gulo</taxon>
    </lineage>
</organism>
<gene>
    <name evidence="2" type="ORF">BN2614_LOCUS1</name>
</gene>
<dbReference type="EMBL" id="CYRY02010475">
    <property type="protein sequence ID" value="VCW78671.1"/>
    <property type="molecule type" value="Genomic_DNA"/>
</dbReference>
<keyword evidence="3" id="KW-1185">Reference proteome</keyword>
<dbReference type="Proteomes" id="UP000269945">
    <property type="component" value="Unassembled WGS sequence"/>
</dbReference>
<comment type="caution">
    <text evidence="2">The sequence shown here is derived from an EMBL/GenBank/DDBJ whole genome shotgun (WGS) entry which is preliminary data.</text>
</comment>
<evidence type="ECO:0000313" key="3">
    <source>
        <dbReference type="Proteomes" id="UP000269945"/>
    </source>
</evidence>
<dbReference type="AlphaFoldDB" id="A0A9X9LPY3"/>
<sequence length="65" mass="7222">MDPADHKQDPRHPAPRSWGGRTAALQKATGRRTETYGTQSHQRDGEKAENSGLWRPGWNLALASL</sequence>
<reference evidence="2 3" key="1">
    <citation type="submission" date="2018-10" db="EMBL/GenBank/DDBJ databases">
        <authorList>
            <person name="Ekblom R."/>
            <person name="Jareborg N."/>
        </authorList>
    </citation>
    <scope>NUCLEOTIDE SEQUENCE [LARGE SCALE GENOMIC DNA]</scope>
    <source>
        <tissue evidence="2">Muscle</tissue>
    </source>
</reference>